<keyword evidence="1" id="KW-0456">Lyase</keyword>
<organism evidence="2">
    <name type="scientific">uncultured prokaryote</name>
    <dbReference type="NCBI Taxonomy" id="198431"/>
    <lineage>
        <taxon>unclassified sequences</taxon>
        <taxon>environmental samples</taxon>
    </lineage>
</organism>
<accession>H5SKS4</accession>
<dbReference type="PANTHER" id="PTHR12128">
    <property type="entry name" value="DIHYDRODIPICOLINATE SYNTHASE"/>
    <property type="match status" value="1"/>
</dbReference>
<sequence length="312" mass="33699">MNASDLEGIIPAVIVPMRRDYSIDFEAFRRYLDWVVAQGPVGLAVNVDTGEGPYLTPDERVQVIQTAREVAAGHCAIIAGCGGPGTLTAVANARAARDAGADALLVFPTPAFLNDPLDARIIYDYHKAIAEASGLPLIVFQLGPIFGGVNYPPHALAKVLELPEVIGLKDASFDAQRFVMTRDIVRQANHPVTLLTGNDNFLLESFLLGAQGGLLGYGAVGVGLLVEMLQAVKERAFDRAVAMQPRVQGFCDYIYGRPIGDYRARCKVALVHMGLLTPEQTHVRPPFLSLWEAEREAARRAVEKAGLLRVAA</sequence>
<reference evidence="2" key="2">
    <citation type="journal article" date="2012" name="PLoS ONE">
        <title>A Deeply Branching Thermophilic Bacterium with an Ancient Acetyl-CoA Pathway Dominates a Subsurface Ecosystem.</title>
        <authorList>
            <person name="Takami H."/>
            <person name="Noguchi H."/>
            <person name="Takaki Y."/>
            <person name="Uchiyama I."/>
            <person name="Toyoda A."/>
            <person name="Nishi S."/>
            <person name="Chee G.-J."/>
            <person name="Arai W."/>
            <person name="Nunoura T."/>
            <person name="Itoh T."/>
            <person name="Hattori M."/>
            <person name="Takai K."/>
        </authorList>
    </citation>
    <scope>NUCLEOTIDE SEQUENCE</scope>
</reference>
<dbReference type="SMART" id="SM01130">
    <property type="entry name" value="DHDPS"/>
    <property type="match status" value="1"/>
</dbReference>
<reference evidence="2" key="1">
    <citation type="journal article" date="2005" name="Environ. Microbiol.">
        <title>Genetic and functional properties of uncultivated thermophilic crenarchaeotes from a subsurface gold mine as revealed by analysis of genome fragments.</title>
        <authorList>
            <person name="Nunoura T."/>
            <person name="Hirayama H."/>
            <person name="Takami H."/>
            <person name="Oida H."/>
            <person name="Nishi S."/>
            <person name="Shimamura S."/>
            <person name="Suzuki Y."/>
            <person name="Inagaki F."/>
            <person name="Takai K."/>
            <person name="Nealson K.H."/>
            <person name="Horikoshi K."/>
        </authorList>
    </citation>
    <scope>NUCLEOTIDE SEQUENCE</scope>
</reference>
<dbReference type="Pfam" id="PF00701">
    <property type="entry name" value="DHDPS"/>
    <property type="match status" value="1"/>
</dbReference>
<evidence type="ECO:0000313" key="2">
    <source>
        <dbReference type="EMBL" id="BAL56760.1"/>
    </source>
</evidence>
<name>H5SKS4_9ZZZZ</name>
<dbReference type="Gene3D" id="3.20.20.70">
    <property type="entry name" value="Aldolase class I"/>
    <property type="match status" value="1"/>
</dbReference>
<dbReference type="InterPro" id="IPR013785">
    <property type="entry name" value="Aldolase_TIM"/>
</dbReference>
<evidence type="ECO:0000256" key="1">
    <source>
        <dbReference type="ARBA" id="ARBA00023239"/>
    </source>
</evidence>
<dbReference type="SUPFAM" id="SSF51569">
    <property type="entry name" value="Aldolase"/>
    <property type="match status" value="1"/>
</dbReference>
<dbReference type="GO" id="GO:0008840">
    <property type="term" value="F:4-hydroxy-tetrahydrodipicolinate synthase activity"/>
    <property type="evidence" value="ECO:0007669"/>
    <property type="project" value="TreeGrafter"/>
</dbReference>
<dbReference type="InterPro" id="IPR002220">
    <property type="entry name" value="DapA-like"/>
</dbReference>
<dbReference type="AlphaFoldDB" id="H5SKS4"/>
<protein>
    <submittedName>
        <fullName evidence="2">Dihydrodipicolinate synthase</fullName>
    </submittedName>
</protein>
<dbReference type="PANTHER" id="PTHR12128:SF66">
    <property type="entry name" value="4-HYDROXY-2-OXOGLUTARATE ALDOLASE, MITOCHONDRIAL"/>
    <property type="match status" value="1"/>
</dbReference>
<dbReference type="EMBL" id="AP011757">
    <property type="protein sequence ID" value="BAL56760.1"/>
    <property type="molecule type" value="Genomic_DNA"/>
</dbReference>
<dbReference type="CDD" id="cd00408">
    <property type="entry name" value="DHDPS-like"/>
    <property type="match status" value="1"/>
</dbReference>
<dbReference type="PIRSF" id="PIRSF001365">
    <property type="entry name" value="DHDPS"/>
    <property type="match status" value="1"/>
</dbReference>
<proteinExistence type="predicted"/>
<gene>
    <name evidence="2" type="ORF">HGMM_F42G03C23</name>
</gene>